<dbReference type="EMBL" id="MN740389">
    <property type="protein sequence ID" value="QHU03932.1"/>
    <property type="molecule type" value="Genomic_DNA"/>
</dbReference>
<protein>
    <submittedName>
        <fullName evidence="1">Uncharacterized protein</fullName>
    </submittedName>
</protein>
<evidence type="ECO:0000313" key="1">
    <source>
        <dbReference type="EMBL" id="QHU03932.1"/>
    </source>
</evidence>
<reference evidence="1" key="1">
    <citation type="journal article" date="2020" name="Nature">
        <title>Giant virus diversity and host interactions through global metagenomics.</title>
        <authorList>
            <person name="Schulz F."/>
            <person name="Roux S."/>
            <person name="Paez-Espino D."/>
            <person name="Jungbluth S."/>
            <person name="Walsh D.A."/>
            <person name="Denef V.J."/>
            <person name="McMahon K.D."/>
            <person name="Konstantinidis K.T."/>
            <person name="Eloe-Fadrosh E.A."/>
            <person name="Kyrpides N.C."/>
            <person name="Woyke T."/>
        </authorList>
    </citation>
    <scope>NUCLEOTIDE SEQUENCE</scope>
    <source>
        <strain evidence="1">GVMAG-M-3300027708-20</strain>
    </source>
</reference>
<proteinExistence type="predicted"/>
<name>A0A6C0JE81_9ZZZZ</name>
<accession>A0A6C0JE81</accession>
<organism evidence="1">
    <name type="scientific">viral metagenome</name>
    <dbReference type="NCBI Taxonomy" id="1070528"/>
    <lineage>
        <taxon>unclassified sequences</taxon>
        <taxon>metagenomes</taxon>
        <taxon>organismal metagenomes</taxon>
    </lineage>
</organism>
<dbReference type="AlphaFoldDB" id="A0A6C0JE81"/>
<sequence length="260" mass="30910">MTNSNEMSNERIHEIIDGNLILLHQLIDQICFINGPIDCLYISIGGKLNSSTVSFNNNDETKRKQQRTNSLYQMLPSFIQSDFDKENIVVIVIDDFSKIESRMSSKKLLDLFVCENTNVILFDKLCDKSFLTKLVDLFVTLCEEYQIPKKDSYICNFVRHINMPNTIEYAAEENIPKVIQRLLDTEYDKKYSGCFYQWFGYRYHSYNYIYKYDKHNLYELKNFTVLFENVLDGKNVEFLENQDFLEFLENTLDLTEFYRK</sequence>